<dbReference type="OrthoDB" id="10679146at2759"/>
<feature type="chain" id="PRO_5012395386" evidence="2">
    <location>
        <begin position="30"/>
        <end position="442"/>
    </location>
</feature>
<dbReference type="Proteomes" id="UP000193648">
    <property type="component" value="Unassembled WGS sequence"/>
</dbReference>
<name>A0A1Y2GV60_9FUNG</name>
<feature type="signal peptide" evidence="2">
    <location>
        <begin position="1"/>
        <end position="29"/>
    </location>
</feature>
<dbReference type="EMBL" id="MCFF01000011">
    <property type="protein sequence ID" value="ORZ21898.1"/>
    <property type="molecule type" value="Genomic_DNA"/>
</dbReference>
<dbReference type="GeneID" id="33570504"/>
<proteinExistence type="predicted"/>
<dbReference type="RefSeq" id="XP_021883149.1">
    <property type="nucleotide sequence ID" value="XM_022028661.1"/>
</dbReference>
<sequence length="442" mass="50201">MLDWPFSDVCSTVSCWALLFSVILPSMQGLGTEVTARTLFASHLSSSLLHVNTQQPQGQHHHIQQQHLHYHSQHHQDYSSLQSQQMFSLTFYLRTNSNEMISLSLLANLFVPLLSTRERWLLHSAIIEDQAASYIDHQQRQDKQTKQKQQKQKPEKRGMSGGAYEPISKDVKKLVLEFETTAGQRVESPKTIDLHDPTFVPYHKEQAPIVVENTHVEEERVRFNASMSHVDADDDPFAHEAIQLIPTVNEKGKDPWQTESLFRLLSPSLSSLLSLSLIALIKDNKKELVTIIQKYWGELNVLYRIQMQSEEQLSDKIIGHGYLEQKIQTGAVEGVRKGRITIYKRHKNSNGEASTSIEYNHGDSDLQPLVRFHLPTSMPTMSRQWIALTPCAPRKTFDHTVLHLAASAILFYPTLGVSCKDEPIASQDHSASLFTLDHDAAE</sequence>
<evidence type="ECO:0000256" key="2">
    <source>
        <dbReference type="SAM" id="SignalP"/>
    </source>
</evidence>
<dbReference type="InParanoid" id="A0A1Y2GV60"/>
<protein>
    <submittedName>
        <fullName evidence="3">Uncharacterized protein</fullName>
    </submittedName>
</protein>
<evidence type="ECO:0000313" key="3">
    <source>
        <dbReference type="EMBL" id="ORZ21898.1"/>
    </source>
</evidence>
<evidence type="ECO:0000256" key="1">
    <source>
        <dbReference type="SAM" id="MobiDB-lite"/>
    </source>
</evidence>
<comment type="caution">
    <text evidence="3">The sequence shown here is derived from an EMBL/GenBank/DDBJ whole genome shotgun (WGS) entry which is preliminary data.</text>
</comment>
<keyword evidence="4" id="KW-1185">Reference proteome</keyword>
<evidence type="ECO:0000313" key="4">
    <source>
        <dbReference type="Proteomes" id="UP000193648"/>
    </source>
</evidence>
<reference evidence="3 4" key="1">
    <citation type="submission" date="2016-07" db="EMBL/GenBank/DDBJ databases">
        <title>Pervasive Adenine N6-methylation of Active Genes in Fungi.</title>
        <authorList>
            <consortium name="DOE Joint Genome Institute"/>
            <person name="Mondo S.J."/>
            <person name="Dannebaum R.O."/>
            <person name="Kuo R.C."/>
            <person name="Labutti K."/>
            <person name="Haridas S."/>
            <person name="Kuo A."/>
            <person name="Salamov A."/>
            <person name="Ahrendt S.R."/>
            <person name="Lipzen A."/>
            <person name="Sullivan W."/>
            <person name="Andreopoulos W.B."/>
            <person name="Clum A."/>
            <person name="Lindquist E."/>
            <person name="Daum C."/>
            <person name="Ramamoorthy G.K."/>
            <person name="Gryganskyi A."/>
            <person name="Culley D."/>
            <person name="Magnuson J.K."/>
            <person name="James T.Y."/>
            <person name="O'Malley M.A."/>
            <person name="Stajich J.E."/>
            <person name="Spatafora J.W."/>
            <person name="Visel A."/>
            <person name="Grigoriev I.V."/>
        </authorList>
    </citation>
    <scope>NUCLEOTIDE SEQUENCE [LARGE SCALE GENOMIC DNA]</scope>
    <source>
        <strain evidence="3 4">NRRL 3116</strain>
    </source>
</reference>
<feature type="region of interest" description="Disordered" evidence="1">
    <location>
        <begin position="137"/>
        <end position="164"/>
    </location>
</feature>
<keyword evidence="2" id="KW-0732">Signal</keyword>
<accession>A0A1Y2GV60</accession>
<gene>
    <name evidence="3" type="ORF">BCR41DRAFT_394656</name>
</gene>
<organism evidence="3 4">
    <name type="scientific">Lobosporangium transversale</name>
    <dbReference type="NCBI Taxonomy" id="64571"/>
    <lineage>
        <taxon>Eukaryota</taxon>
        <taxon>Fungi</taxon>
        <taxon>Fungi incertae sedis</taxon>
        <taxon>Mucoromycota</taxon>
        <taxon>Mortierellomycotina</taxon>
        <taxon>Mortierellomycetes</taxon>
        <taxon>Mortierellales</taxon>
        <taxon>Mortierellaceae</taxon>
        <taxon>Lobosporangium</taxon>
    </lineage>
</organism>
<dbReference type="AlphaFoldDB" id="A0A1Y2GV60"/>